<dbReference type="InterPro" id="IPR008912">
    <property type="entry name" value="Uncharacterised_CoxE"/>
</dbReference>
<proteinExistence type="predicted"/>
<dbReference type="InterPro" id="IPR002035">
    <property type="entry name" value="VWF_A"/>
</dbReference>
<accession>A0A533ID04</accession>
<dbReference type="PANTHER" id="PTHR30634">
    <property type="entry name" value="OUTER MEMBRANE LOLAB LIPOPROTEIN INSERTION APPARATUS"/>
    <property type="match status" value="1"/>
</dbReference>
<dbReference type="InterPro" id="IPR050458">
    <property type="entry name" value="LolB"/>
</dbReference>
<dbReference type="SUPFAM" id="SSF53300">
    <property type="entry name" value="vWA-like"/>
    <property type="match status" value="1"/>
</dbReference>
<sequence>MSRNVAQRWRLLLGRHAEPALGACLSGADGRRDQSLDFLYSREYRARGIDPGERQEKRSGSADPTRMKALDWLGEIRELFPDSVTERLTDDAINRYGLTDLLNDPRVLEDLEPSPGLLRSLLSLQGRADPALKAELRRIADQIIREIMEKLRAALQRALSGRRNRHARSPHKAAANFDARATIRANLSHWDQSRQVLVADQLRFVSRQRRHLDWTVILCVDQSGSMTDSLIFSALMAAILSGLPGIRVKMVLFDTSVLDVTDRLDDPLELLLSVQLGGGTDIGKALTYCEGLIESPTHTVLALVSDFCEGVSPRRMLASVARMHDAQVRMLGVAALDDAGRADFDRRMAGQLAGLGMNVAALTPDGFADWLAEVMA</sequence>
<dbReference type="EMBL" id="VAFL01000001">
    <property type="protein sequence ID" value="TKW68651.1"/>
    <property type="molecule type" value="Genomic_DNA"/>
</dbReference>
<dbReference type="SMART" id="SM00327">
    <property type="entry name" value="VWA"/>
    <property type="match status" value="1"/>
</dbReference>
<dbReference type="Proteomes" id="UP000315344">
    <property type="component" value="Unassembled WGS sequence"/>
</dbReference>
<comment type="caution">
    <text evidence="2">The sequence shown here is derived from an EMBL/GenBank/DDBJ whole genome shotgun (WGS) entry which is preliminary data.</text>
</comment>
<evidence type="ECO:0000313" key="3">
    <source>
        <dbReference type="Proteomes" id="UP000315344"/>
    </source>
</evidence>
<dbReference type="AlphaFoldDB" id="A0A533ID04"/>
<protein>
    <submittedName>
        <fullName evidence="2">VWA domain-containing protein</fullName>
    </submittedName>
</protein>
<name>A0A533ID04_PARDE</name>
<dbReference type="Pfam" id="PF05762">
    <property type="entry name" value="VWA_CoxE"/>
    <property type="match status" value="1"/>
</dbReference>
<organism evidence="2 3">
    <name type="scientific">Paracoccus denitrificans</name>
    <dbReference type="NCBI Taxonomy" id="266"/>
    <lineage>
        <taxon>Bacteria</taxon>
        <taxon>Pseudomonadati</taxon>
        <taxon>Pseudomonadota</taxon>
        <taxon>Alphaproteobacteria</taxon>
        <taxon>Rhodobacterales</taxon>
        <taxon>Paracoccaceae</taxon>
        <taxon>Paracoccus</taxon>
    </lineage>
</organism>
<dbReference type="PANTHER" id="PTHR30634:SF16">
    <property type="entry name" value="OUTER-MEMBRANE LIPOPROTEIN LOLB"/>
    <property type="match status" value="1"/>
</dbReference>
<reference evidence="2 3" key="1">
    <citation type="journal article" date="2017" name="Nat. Commun.">
        <title>In situ click chemistry generation of cyclooxygenase-2 inhibitors.</title>
        <authorList>
            <person name="Bhardwaj A."/>
            <person name="Kaur J."/>
            <person name="Wuest M."/>
            <person name="Wuest F."/>
        </authorList>
    </citation>
    <scope>NUCLEOTIDE SEQUENCE [LARGE SCALE GENOMIC DNA]</scope>
    <source>
        <strain evidence="2">S2_012_000_R3_94</strain>
    </source>
</reference>
<gene>
    <name evidence="2" type="ORF">DI616_01255</name>
</gene>
<dbReference type="Gene3D" id="3.40.50.410">
    <property type="entry name" value="von Willebrand factor, type A domain"/>
    <property type="match status" value="1"/>
</dbReference>
<evidence type="ECO:0000313" key="2">
    <source>
        <dbReference type="EMBL" id="TKW68651.1"/>
    </source>
</evidence>
<feature type="domain" description="VWFA" evidence="1">
    <location>
        <begin position="213"/>
        <end position="372"/>
    </location>
</feature>
<dbReference type="InterPro" id="IPR036465">
    <property type="entry name" value="vWFA_dom_sf"/>
</dbReference>
<evidence type="ECO:0000259" key="1">
    <source>
        <dbReference type="SMART" id="SM00327"/>
    </source>
</evidence>